<dbReference type="GO" id="GO:0071786">
    <property type="term" value="P:endoplasmic reticulum tubular network organization"/>
    <property type="evidence" value="ECO:0007669"/>
    <property type="project" value="TreeGrafter"/>
</dbReference>
<evidence type="ECO:0000256" key="1">
    <source>
        <dbReference type="ARBA" id="ARBA00004141"/>
    </source>
</evidence>
<dbReference type="Proteomes" id="UP000215902">
    <property type="component" value="Unassembled WGS sequence"/>
</dbReference>
<comment type="caution">
    <text evidence="8">The sequence shown here is derived from an EMBL/GenBank/DDBJ whole genome shotgun (WGS) entry which is preliminary data.</text>
</comment>
<dbReference type="STRING" id="282301.A0A267H036"/>
<evidence type="ECO:0000313" key="9">
    <source>
        <dbReference type="Proteomes" id="UP000215902"/>
    </source>
</evidence>
<comment type="subcellular location">
    <subcellularLocation>
        <location evidence="1">Membrane</location>
        <topology evidence="1">Multi-pass membrane protein</topology>
    </subcellularLocation>
</comment>
<protein>
    <recommendedName>
        <fullName evidence="10">Transmembrane protein 33</fullName>
    </recommendedName>
</protein>
<feature type="non-terminal residue" evidence="8">
    <location>
        <position position="1"/>
    </location>
</feature>
<sequence length="280" mass="31976">DCNLKFDLQNSHKQVKKSKLEMSQQAGGDHVDESNQQQQQQQQPAAGRGGNHDFLMYMARLGTLVFTVLYLFTSLPAWHTRALLAYGVASALKLHTRARESGVTMNMDGMRRLLAEDNAHYLLFVLIFAMAPAPVTLALVPVFLFALLHSTVYTRQLVTRQQLPVTDQVLRLTSYIDRNTRTILTLIALNEIFLMPAVILMLFNGYGSIVTPFLYYKFLILRYCSNRNPYNRTVFRDLRIRAEQFCLSPSCPQIGQSIIRGFIAFVLRFCPPEAPQNYVY</sequence>
<feature type="transmembrane region" description="Helical" evidence="7">
    <location>
        <begin position="54"/>
        <end position="72"/>
    </location>
</feature>
<dbReference type="InterPro" id="IPR005344">
    <property type="entry name" value="TMEM33/Pom33"/>
</dbReference>
<evidence type="ECO:0000256" key="2">
    <source>
        <dbReference type="ARBA" id="ARBA00007322"/>
    </source>
</evidence>
<dbReference type="GO" id="GO:0016020">
    <property type="term" value="C:membrane"/>
    <property type="evidence" value="ECO:0007669"/>
    <property type="project" value="UniProtKB-SubCell"/>
</dbReference>
<dbReference type="OrthoDB" id="5581259at2759"/>
<dbReference type="GO" id="GO:0005783">
    <property type="term" value="C:endoplasmic reticulum"/>
    <property type="evidence" value="ECO:0007669"/>
    <property type="project" value="TreeGrafter"/>
</dbReference>
<keyword evidence="3 7" id="KW-0812">Transmembrane</keyword>
<evidence type="ECO:0000313" key="8">
    <source>
        <dbReference type="EMBL" id="PAA91646.1"/>
    </source>
</evidence>
<dbReference type="AlphaFoldDB" id="A0A267H036"/>
<gene>
    <name evidence="8" type="ORF">BOX15_Mlig003962g3</name>
</gene>
<feature type="region of interest" description="Disordered" evidence="6">
    <location>
        <begin position="15"/>
        <end position="48"/>
    </location>
</feature>
<organism evidence="8 9">
    <name type="scientific">Macrostomum lignano</name>
    <dbReference type="NCBI Taxonomy" id="282301"/>
    <lineage>
        <taxon>Eukaryota</taxon>
        <taxon>Metazoa</taxon>
        <taxon>Spiralia</taxon>
        <taxon>Lophotrochozoa</taxon>
        <taxon>Platyhelminthes</taxon>
        <taxon>Rhabditophora</taxon>
        <taxon>Macrostomorpha</taxon>
        <taxon>Macrostomida</taxon>
        <taxon>Macrostomidae</taxon>
        <taxon>Macrostomum</taxon>
    </lineage>
</organism>
<keyword evidence="5 7" id="KW-0472">Membrane</keyword>
<dbReference type="InterPro" id="IPR051645">
    <property type="entry name" value="PER33/POM33_regulator"/>
</dbReference>
<dbReference type="EMBL" id="NIVC01000082">
    <property type="protein sequence ID" value="PAA91646.1"/>
    <property type="molecule type" value="Genomic_DNA"/>
</dbReference>
<dbReference type="GO" id="GO:0061024">
    <property type="term" value="P:membrane organization"/>
    <property type="evidence" value="ECO:0007669"/>
    <property type="project" value="TreeGrafter"/>
</dbReference>
<accession>A0A267H036</accession>
<evidence type="ECO:0000256" key="7">
    <source>
        <dbReference type="SAM" id="Phobius"/>
    </source>
</evidence>
<comment type="similarity">
    <text evidence="2">Belongs to the PER33/POM33 family.</text>
</comment>
<evidence type="ECO:0000256" key="4">
    <source>
        <dbReference type="ARBA" id="ARBA00022989"/>
    </source>
</evidence>
<keyword evidence="9" id="KW-1185">Reference proteome</keyword>
<evidence type="ECO:0000256" key="6">
    <source>
        <dbReference type="SAM" id="MobiDB-lite"/>
    </source>
</evidence>
<keyword evidence="4 7" id="KW-1133">Transmembrane helix</keyword>
<evidence type="ECO:0008006" key="10">
    <source>
        <dbReference type="Google" id="ProtNLM"/>
    </source>
</evidence>
<reference evidence="8 9" key="1">
    <citation type="submission" date="2017-06" db="EMBL/GenBank/DDBJ databases">
        <title>A platform for efficient transgenesis in Macrostomum lignano, a flatworm model organism for stem cell research.</title>
        <authorList>
            <person name="Berezikov E."/>
        </authorList>
    </citation>
    <scope>NUCLEOTIDE SEQUENCE [LARGE SCALE GENOMIC DNA]</scope>
    <source>
        <strain evidence="8">DV1</strain>
        <tissue evidence="8">Whole organism</tissue>
    </source>
</reference>
<feature type="transmembrane region" description="Helical" evidence="7">
    <location>
        <begin position="121"/>
        <end position="148"/>
    </location>
</feature>
<dbReference type="PANTHER" id="PTHR12703">
    <property type="entry name" value="TRANSMEMBRANE PROTEIN 33"/>
    <property type="match status" value="1"/>
</dbReference>
<feature type="transmembrane region" description="Helical" evidence="7">
    <location>
        <begin position="192"/>
        <end position="216"/>
    </location>
</feature>
<dbReference type="PANTHER" id="PTHR12703:SF4">
    <property type="entry name" value="TRANSMEMBRANE PROTEIN 33"/>
    <property type="match status" value="1"/>
</dbReference>
<dbReference type="Pfam" id="PF03661">
    <property type="entry name" value="TMEM33_Pom33"/>
    <property type="match status" value="1"/>
</dbReference>
<evidence type="ECO:0000256" key="5">
    <source>
        <dbReference type="ARBA" id="ARBA00023136"/>
    </source>
</evidence>
<proteinExistence type="inferred from homology"/>
<name>A0A267H036_9PLAT</name>
<evidence type="ECO:0000256" key="3">
    <source>
        <dbReference type="ARBA" id="ARBA00022692"/>
    </source>
</evidence>